<evidence type="ECO:0000259" key="1">
    <source>
        <dbReference type="SMART" id="SM00156"/>
    </source>
</evidence>
<accession>G0EEC8</accession>
<dbReference type="InParanoid" id="G0EEC8"/>
<dbReference type="Proteomes" id="UP000001037">
    <property type="component" value="Chromosome"/>
</dbReference>
<dbReference type="eggNOG" id="arCOG01143">
    <property type="taxonomic scope" value="Archaea"/>
</dbReference>
<dbReference type="InterPro" id="IPR029052">
    <property type="entry name" value="Metallo-depent_PP-like"/>
</dbReference>
<proteinExistence type="predicted"/>
<dbReference type="EC" id="3.1.3.16" evidence="2"/>
<sequence length="325" mass="37381">MKTVARRPIEYLELASEIAQNPDDLLDTVEHFVETIDEQREEGDVNGVRLYNHVVIAQPREPIVVIGDVHGDAETLEEILRDPDTQHALETGYVVFLGDYVDRGPHQLETILAPMLMYVENPDHVIMLRGNHEPLPELIPYPHDFPFHLKIRFPEAEYSGFAEKLYQTFLEEVFPRLPDAAIIEGRVFLVHGGPPVTLLEAGSWIEGLAADRYPAPLEILEELLWNDPCDCEADYMPNPRGAGKLWGPRVTERTLELTSTKLIVRGHEAVDEGYKFDHNNKVLTLFSRLGEPYGNQRAAYLVLRFMERWYERENLEKMLKIIEME</sequence>
<dbReference type="SMART" id="SM00156">
    <property type="entry name" value="PP2Ac"/>
    <property type="match status" value="1"/>
</dbReference>
<dbReference type="HOGENOM" id="CLU_004962_0_10_2"/>
<evidence type="ECO:0000313" key="3">
    <source>
        <dbReference type="Proteomes" id="UP000001037"/>
    </source>
</evidence>
<dbReference type="GO" id="GO:0005737">
    <property type="term" value="C:cytoplasm"/>
    <property type="evidence" value="ECO:0007669"/>
    <property type="project" value="TreeGrafter"/>
</dbReference>
<dbReference type="PRINTS" id="PR00114">
    <property type="entry name" value="STPHPHTASE"/>
</dbReference>
<dbReference type="PANTHER" id="PTHR11668">
    <property type="entry name" value="SERINE/THREONINE PROTEIN PHOSPHATASE"/>
    <property type="match status" value="1"/>
</dbReference>
<dbReference type="STRING" id="694429.Pyrfu_0953"/>
<dbReference type="AlphaFoldDB" id="G0EEC8"/>
<dbReference type="PANTHER" id="PTHR11668:SF496">
    <property type="entry name" value="SERINE_THREONINE-PROTEIN PHOSPHATASE"/>
    <property type="match status" value="1"/>
</dbReference>
<gene>
    <name evidence="2" type="ordered locus">Pyrfu_0953</name>
</gene>
<dbReference type="CDD" id="cd00144">
    <property type="entry name" value="MPP_PPP_family"/>
    <property type="match status" value="1"/>
</dbReference>
<keyword evidence="3" id="KW-1185">Reference proteome</keyword>
<protein>
    <submittedName>
        <fullName evidence="2">Phosphoprotein phosphatase</fullName>
        <ecNumber evidence="2">3.1.3.16</ecNumber>
    </submittedName>
</protein>
<dbReference type="EMBL" id="CP002838">
    <property type="protein sequence ID" value="AEM38822.1"/>
    <property type="molecule type" value="Genomic_DNA"/>
</dbReference>
<keyword evidence="2" id="KW-0378">Hydrolase</keyword>
<dbReference type="InterPro" id="IPR004843">
    <property type="entry name" value="Calcineurin-like_PHP"/>
</dbReference>
<dbReference type="Gene3D" id="3.60.21.10">
    <property type="match status" value="1"/>
</dbReference>
<dbReference type="FunCoup" id="G0EEC8">
    <property type="interactions" value="19"/>
</dbReference>
<dbReference type="SUPFAM" id="SSF56300">
    <property type="entry name" value="Metallo-dependent phosphatases"/>
    <property type="match status" value="1"/>
</dbReference>
<organism evidence="2 3">
    <name type="scientific">Pyrolobus fumarii (strain DSM 11204 / 1A)</name>
    <dbReference type="NCBI Taxonomy" id="694429"/>
    <lineage>
        <taxon>Archaea</taxon>
        <taxon>Thermoproteota</taxon>
        <taxon>Thermoprotei</taxon>
        <taxon>Desulfurococcales</taxon>
        <taxon>Pyrodictiaceae</taxon>
        <taxon>Pyrolobus</taxon>
    </lineage>
</organism>
<reference evidence="2 3" key="1">
    <citation type="journal article" date="2011" name="Stand. Genomic Sci.">
        <title>Complete genome sequence of the hyperthermophilic chemolithoautotroph Pyrolobus fumarii type strain (1A).</title>
        <authorList>
            <person name="Anderson I."/>
            <person name="Goker M."/>
            <person name="Nolan M."/>
            <person name="Lucas S."/>
            <person name="Hammon N."/>
            <person name="Deshpande S."/>
            <person name="Cheng J.F."/>
            <person name="Tapia R."/>
            <person name="Han C."/>
            <person name="Goodwin L."/>
            <person name="Pitluck S."/>
            <person name="Huntemann M."/>
            <person name="Liolios K."/>
            <person name="Ivanova N."/>
            <person name="Pagani I."/>
            <person name="Mavromatis K."/>
            <person name="Ovchinikova G."/>
            <person name="Pati A."/>
            <person name="Chen A."/>
            <person name="Palaniappan K."/>
            <person name="Land M."/>
            <person name="Hauser L."/>
            <person name="Brambilla E.M."/>
            <person name="Huber H."/>
            <person name="Yasawong M."/>
            <person name="Rohde M."/>
            <person name="Spring S."/>
            <person name="Abt B."/>
            <person name="Sikorski J."/>
            <person name="Wirth R."/>
            <person name="Detter J.C."/>
            <person name="Woyke T."/>
            <person name="Bristow J."/>
            <person name="Eisen J.A."/>
            <person name="Markowitz V."/>
            <person name="Hugenholtz P."/>
            <person name="Kyrpides N.C."/>
            <person name="Klenk H.P."/>
            <person name="Lapidus A."/>
        </authorList>
    </citation>
    <scope>NUCLEOTIDE SEQUENCE [LARGE SCALE GENOMIC DNA]</scope>
    <source>
        <strain evidence="3">DSM 11204 / 1A</strain>
    </source>
</reference>
<dbReference type="KEGG" id="pfm:Pyrfu_0953"/>
<dbReference type="Pfam" id="PF00149">
    <property type="entry name" value="Metallophos"/>
    <property type="match status" value="1"/>
</dbReference>
<dbReference type="InterPro" id="IPR006186">
    <property type="entry name" value="Ser/Thr-sp_prot-phosphatase"/>
</dbReference>
<name>G0EEC8_PYRF1</name>
<feature type="domain" description="Serine/threonine specific protein phosphatases" evidence="1">
    <location>
        <begin position="27"/>
        <end position="317"/>
    </location>
</feature>
<dbReference type="InterPro" id="IPR050341">
    <property type="entry name" value="PP1_catalytic_subunit"/>
</dbReference>
<dbReference type="GO" id="GO:0004722">
    <property type="term" value="F:protein serine/threonine phosphatase activity"/>
    <property type="evidence" value="ECO:0007669"/>
    <property type="project" value="UniProtKB-EC"/>
</dbReference>
<evidence type="ECO:0000313" key="2">
    <source>
        <dbReference type="EMBL" id="AEM38822.1"/>
    </source>
</evidence>